<evidence type="ECO:0000313" key="2">
    <source>
        <dbReference type="Proteomes" id="UP000057389"/>
    </source>
</evidence>
<dbReference type="GeneID" id="300181015"/>
<dbReference type="Proteomes" id="UP000057389">
    <property type="component" value="Unassembled WGS sequence"/>
</dbReference>
<dbReference type="EMBL" id="LMXU01000053">
    <property type="protein sequence ID" value="KWT98699.1"/>
    <property type="molecule type" value="Genomic_DNA"/>
</dbReference>
<evidence type="ECO:0000313" key="1">
    <source>
        <dbReference type="EMBL" id="KWT98699.1"/>
    </source>
</evidence>
<protein>
    <submittedName>
        <fullName evidence="1">Transposase</fullName>
    </submittedName>
</protein>
<dbReference type="RefSeq" id="WP_016769320.1">
    <property type="nucleotide sequence ID" value="NZ_AP025514.1"/>
</dbReference>
<keyword evidence="2" id="KW-1185">Reference proteome</keyword>
<dbReference type="NCBIfam" id="NF033819">
    <property type="entry name" value="IS66_TnpB"/>
    <property type="match status" value="1"/>
</dbReference>
<comment type="caution">
    <text evidence="1">The sequence shown here is derived from an EMBL/GenBank/DDBJ whole genome shotgun (WGS) entry which is preliminary data.</text>
</comment>
<organism evidence="1 2">
    <name type="scientific">Vibrio toranzoniae</name>
    <dbReference type="NCBI Taxonomy" id="1194427"/>
    <lineage>
        <taxon>Bacteria</taxon>
        <taxon>Pseudomonadati</taxon>
        <taxon>Pseudomonadota</taxon>
        <taxon>Gammaproteobacteria</taxon>
        <taxon>Vibrionales</taxon>
        <taxon>Vibrionaceae</taxon>
        <taxon>Vibrio</taxon>
    </lineage>
</organism>
<dbReference type="OrthoDB" id="4956084at2"/>
<sequence>MKMFPDISVIYLHKAPVDFRKGINGLSFIVEQNMNLNPFSEALFVFSNRTRDKLKVLYWQRNGFCLWQKRLEKDKFAWPRKMPGKTLSLTEEQWHWLLDGLDIEKMKPHQTLNYQSLN</sequence>
<proteinExistence type="predicted"/>
<dbReference type="PANTHER" id="PTHR36455">
    <property type="match status" value="1"/>
</dbReference>
<dbReference type="PANTHER" id="PTHR36455:SF1">
    <property type="entry name" value="BLR8292 PROTEIN"/>
    <property type="match status" value="1"/>
</dbReference>
<dbReference type="AlphaFoldDB" id="A0A120DF39"/>
<dbReference type="Pfam" id="PF05717">
    <property type="entry name" value="TnpB_IS66"/>
    <property type="match status" value="1"/>
</dbReference>
<gene>
    <name evidence="1" type="ORF">APQ14_19715</name>
</gene>
<name>A0A120DF39_9VIBR</name>
<reference evidence="1 2" key="1">
    <citation type="submission" date="2015-11" db="EMBL/GenBank/DDBJ databases">
        <title>Draft WGS of Vibrio toranzoniae.</title>
        <authorList>
            <person name="Lasa A."/>
            <person name="Romalde J.L."/>
        </authorList>
    </citation>
    <scope>NUCLEOTIDE SEQUENCE [LARGE SCALE GENOMIC DNA]</scope>
    <source>
        <strain evidence="1 2">Vb 10.8</strain>
    </source>
</reference>
<accession>A0A120DF39</accession>
<dbReference type="InterPro" id="IPR008878">
    <property type="entry name" value="Transposase_IS66_Orf2"/>
</dbReference>